<evidence type="ECO:0000313" key="1">
    <source>
        <dbReference type="EMBL" id="MCB2380353.1"/>
    </source>
</evidence>
<gene>
    <name evidence="1" type="ORF">LGH70_22365</name>
</gene>
<dbReference type="GO" id="GO:0004519">
    <property type="term" value="F:endonuclease activity"/>
    <property type="evidence" value="ECO:0007669"/>
    <property type="project" value="UniProtKB-KW"/>
</dbReference>
<name>A0ABS8AIU6_9BACT</name>
<dbReference type="InterPro" id="IPR011856">
    <property type="entry name" value="tRNA_endonuc-like_dom_sf"/>
</dbReference>
<organism evidence="1 2">
    <name type="scientific">Hymenobacter nitidus</name>
    <dbReference type="NCBI Taxonomy" id="2880929"/>
    <lineage>
        <taxon>Bacteria</taxon>
        <taxon>Pseudomonadati</taxon>
        <taxon>Bacteroidota</taxon>
        <taxon>Cytophagia</taxon>
        <taxon>Cytophagales</taxon>
        <taxon>Hymenobacteraceae</taxon>
        <taxon>Hymenobacter</taxon>
    </lineage>
</organism>
<accession>A0ABS8AIU6</accession>
<keyword evidence="1" id="KW-0255">Endonuclease</keyword>
<protein>
    <submittedName>
        <fullName evidence="1">Restriction endonuclease</fullName>
    </submittedName>
</protein>
<dbReference type="RefSeq" id="WP_226190148.1">
    <property type="nucleotide sequence ID" value="NZ_JAJADQ010000016.1"/>
</dbReference>
<proteinExistence type="predicted"/>
<comment type="caution">
    <text evidence="1">The sequence shown here is derived from an EMBL/GenBank/DDBJ whole genome shotgun (WGS) entry which is preliminary data.</text>
</comment>
<dbReference type="Proteomes" id="UP001165297">
    <property type="component" value="Unassembled WGS sequence"/>
</dbReference>
<dbReference type="EMBL" id="JAJADQ010000016">
    <property type="protein sequence ID" value="MCB2380353.1"/>
    <property type="molecule type" value="Genomic_DNA"/>
</dbReference>
<evidence type="ECO:0000313" key="2">
    <source>
        <dbReference type="Proteomes" id="UP001165297"/>
    </source>
</evidence>
<dbReference type="InterPro" id="IPR011335">
    <property type="entry name" value="Restrct_endonuc-II-like"/>
</dbReference>
<dbReference type="SUPFAM" id="SSF52980">
    <property type="entry name" value="Restriction endonuclease-like"/>
    <property type="match status" value="1"/>
</dbReference>
<keyword evidence="1" id="KW-0540">Nuclease</keyword>
<reference evidence="1" key="1">
    <citation type="submission" date="2021-10" db="EMBL/GenBank/DDBJ databases">
        <authorList>
            <person name="Dean J.D."/>
            <person name="Kim M.K."/>
            <person name="Newey C.N."/>
            <person name="Stoker T.S."/>
            <person name="Thompson D.W."/>
            <person name="Grose J.H."/>
        </authorList>
    </citation>
    <scope>NUCLEOTIDE SEQUENCE</scope>
    <source>
        <strain evidence="1">BT635</strain>
    </source>
</reference>
<dbReference type="Gene3D" id="3.40.1350.10">
    <property type="match status" value="1"/>
</dbReference>
<keyword evidence="2" id="KW-1185">Reference proteome</keyword>
<keyword evidence="1" id="KW-0378">Hydrolase</keyword>
<sequence length="520" mass="60119">MERYLVEEFYKADHDAFERHANAGSELELLFPLSSVGFTQSSVDIVQDYSMVSYCCETIAPFISVISSGYENKDRIHLYFRITCKSTDTSSLREELAYFSEVISQELTVYDDIDVISFWATVAEYEESFDKRVFHFPDLINGYWANLVNQGHSEIASEYHKSERKYFNKLYRKYPEQSYLFWRNPLSIDFADPIYFSTENWIIPPGTDLNGALALYSGIGHTTRLEQAEKVHYNGSLVLVSDTAALYFRQLDQLFHSIKCTALLLAQRHSPTPELHLNAIITHDPGFQGHLFKDNNVPGKKAHSFTRTVKIDTEQISYHLSELGDIVVAGYKDFKYVFFSESPLSFEQLKELNKFLYPAYAKTQTILEASVTEECKWPELDDEKFEELCYDILYCDPRFDSNTIQKMGNSRSRDGGRDIVIKTRTVPGRPPELYVFQCKYLSTRTSLSAAKLPNAANVIMQYGAQGYGVFTTTVIDATLYDMLAGFVKNGHLHNYHCWSRYELERFLNRHQMIKRKYFTP</sequence>